<evidence type="ECO:0000256" key="5">
    <source>
        <dbReference type="SAM" id="MobiDB-lite"/>
    </source>
</evidence>
<dbReference type="SUPFAM" id="SSF81273">
    <property type="entry name" value="H-NS histone-like proteins"/>
    <property type="match status" value="1"/>
</dbReference>
<comment type="similarity">
    <text evidence="2">Belongs to the histone-like protein H-NS family.</text>
</comment>
<dbReference type="PANTHER" id="PTHR38097">
    <property type="match status" value="1"/>
</dbReference>
<evidence type="ECO:0000313" key="7">
    <source>
        <dbReference type="EMBL" id="PJG55659.1"/>
    </source>
</evidence>
<dbReference type="GO" id="GO:0000976">
    <property type="term" value="F:transcription cis-regulatory region binding"/>
    <property type="evidence" value="ECO:0007669"/>
    <property type="project" value="TreeGrafter"/>
</dbReference>
<dbReference type="GO" id="GO:0032993">
    <property type="term" value="C:protein-DNA complex"/>
    <property type="evidence" value="ECO:0007669"/>
    <property type="project" value="TreeGrafter"/>
</dbReference>
<dbReference type="Gene3D" id="4.10.430.10">
    <property type="entry name" value="Histone-like protein H-NS, C-terminal domain"/>
    <property type="match status" value="1"/>
</dbReference>
<comment type="caution">
    <text evidence="7">The sequence shown here is derived from an EMBL/GenBank/DDBJ whole genome shotgun (WGS) entry which is preliminary data.</text>
</comment>
<name>A0A2M8RCX7_9BRAD</name>
<evidence type="ECO:0000256" key="4">
    <source>
        <dbReference type="ARBA" id="ARBA00023125"/>
    </source>
</evidence>
<dbReference type="RefSeq" id="WP_100231612.1">
    <property type="nucleotide sequence ID" value="NZ_PGVG01000005.1"/>
</dbReference>
<gene>
    <name evidence="7" type="ORF">CVM73_08910</name>
</gene>
<dbReference type="GO" id="GO:0003680">
    <property type="term" value="F:minor groove of adenine-thymine-rich DNA binding"/>
    <property type="evidence" value="ECO:0007669"/>
    <property type="project" value="TreeGrafter"/>
</dbReference>
<feature type="compositionally biased region" description="Basic residues" evidence="5">
    <location>
        <begin position="53"/>
        <end position="68"/>
    </location>
</feature>
<evidence type="ECO:0000313" key="8">
    <source>
        <dbReference type="Proteomes" id="UP000231194"/>
    </source>
</evidence>
<dbReference type="InterPro" id="IPR027444">
    <property type="entry name" value="H-NS_C_dom"/>
</dbReference>
<feature type="region of interest" description="Disordered" evidence="5">
    <location>
        <begin position="47"/>
        <end position="80"/>
    </location>
</feature>
<sequence length="112" mass="13219">MNAAHFNSLSLDELWILHQQVAASLTQRILVQKARLEERLHKIEQAGEATRFDRKRRPYPPVRPKYRNPKNPAETWSGRGRLPRWLRPQLRGGRKLDDFLIDQASVQKRQTN</sequence>
<dbReference type="AlphaFoldDB" id="A0A2M8RCX7"/>
<protein>
    <submittedName>
        <fullName evidence="7">Histidinol phosphate phosphatase</fullName>
    </submittedName>
</protein>
<keyword evidence="4" id="KW-0238">DNA-binding</keyword>
<proteinExistence type="inferred from homology"/>
<dbReference type="GO" id="GO:0009295">
    <property type="term" value="C:nucleoid"/>
    <property type="evidence" value="ECO:0007669"/>
    <property type="project" value="UniProtKB-SubCell"/>
</dbReference>
<dbReference type="Pfam" id="PF00816">
    <property type="entry name" value="Histone_HNS"/>
    <property type="match status" value="1"/>
</dbReference>
<feature type="domain" description="DNA-binding protein H-NS-like C-terminal" evidence="6">
    <location>
        <begin position="56"/>
        <end position="101"/>
    </location>
</feature>
<evidence type="ECO:0000256" key="1">
    <source>
        <dbReference type="ARBA" id="ARBA00004453"/>
    </source>
</evidence>
<dbReference type="PANTHER" id="PTHR38097:SF2">
    <property type="entry name" value="DNA-BINDING PROTEIN STPA"/>
    <property type="match status" value="1"/>
</dbReference>
<keyword evidence="3" id="KW-0963">Cytoplasm</keyword>
<dbReference type="GO" id="GO:0005829">
    <property type="term" value="C:cytosol"/>
    <property type="evidence" value="ECO:0007669"/>
    <property type="project" value="TreeGrafter"/>
</dbReference>
<evidence type="ECO:0000256" key="2">
    <source>
        <dbReference type="ARBA" id="ARBA00010610"/>
    </source>
</evidence>
<keyword evidence="8" id="KW-1185">Reference proteome</keyword>
<reference evidence="7 8" key="1">
    <citation type="submission" date="2017-11" db="EMBL/GenBank/DDBJ databases">
        <title>Bradyrhizobium forestalis sp. nov., an efficient nitrogen-fixing bacterium isolated from nodules of forest legume species in the Amazon.</title>
        <authorList>
            <person name="Costa E.M."/>
            <person name="Guimaraes A."/>
            <person name="Carvalho T.S."/>
            <person name="Rodrigues T.L."/>
            <person name="Ribeiro P.R.A."/>
            <person name="Lebbe L."/>
            <person name="Willems A."/>
            <person name="Moreira F.M.S."/>
        </authorList>
    </citation>
    <scope>NUCLEOTIDE SEQUENCE [LARGE SCALE GENOMIC DNA]</scope>
    <source>
        <strain evidence="7 8">INPA54B</strain>
    </source>
</reference>
<dbReference type="EMBL" id="PGVG01000005">
    <property type="protein sequence ID" value="PJG55659.1"/>
    <property type="molecule type" value="Genomic_DNA"/>
</dbReference>
<evidence type="ECO:0000259" key="6">
    <source>
        <dbReference type="SMART" id="SM00528"/>
    </source>
</evidence>
<evidence type="ECO:0000256" key="3">
    <source>
        <dbReference type="ARBA" id="ARBA00022490"/>
    </source>
</evidence>
<dbReference type="OrthoDB" id="5297879at2"/>
<dbReference type="GO" id="GO:0003681">
    <property type="term" value="F:bent DNA binding"/>
    <property type="evidence" value="ECO:0007669"/>
    <property type="project" value="TreeGrafter"/>
</dbReference>
<dbReference type="GO" id="GO:0001217">
    <property type="term" value="F:DNA-binding transcription repressor activity"/>
    <property type="evidence" value="ECO:0007669"/>
    <property type="project" value="TreeGrafter"/>
</dbReference>
<comment type="subcellular location">
    <subcellularLocation>
        <location evidence="1">Cytoplasm</location>
        <location evidence="1">Nucleoid</location>
    </subcellularLocation>
</comment>
<accession>A0A2M8RCX7</accession>
<dbReference type="SMART" id="SM00528">
    <property type="entry name" value="HNS"/>
    <property type="match status" value="1"/>
</dbReference>
<dbReference type="InterPro" id="IPR037150">
    <property type="entry name" value="H-NS_C_dom_sf"/>
</dbReference>
<dbReference type="Proteomes" id="UP000231194">
    <property type="component" value="Unassembled WGS sequence"/>
</dbReference>
<organism evidence="7 8">
    <name type="scientific">Bradyrhizobium forestalis</name>
    <dbReference type="NCBI Taxonomy" id="1419263"/>
    <lineage>
        <taxon>Bacteria</taxon>
        <taxon>Pseudomonadati</taxon>
        <taxon>Pseudomonadota</taxon>
        <taxon>Alphaproteobacteria</taxon>
        <taxon>Hyphomicrobiales</taxon>
        <taxon>Nitrobacteraceae</taxon>
        <taxon>Bradyrhizobium</taxon>
    </lineage>
</organism>